<dbReference type="KEGG" id="dpte:113798624"/>
<gene>
    <name evidence="4" type="primary">LOC113798624</name>
</gene>
<dbReference type="OrthoDB" id="10563350at2759"/>
<dbReference type="Proteomes" id="UP000515146">
    <property type="component" value="Unplaced"/>
</dbReference>
<feature type="transmembrane region" description="Helical" evidence="2">
    <location>
        <begin position="75"/>
        <end position="99"/>
    </location>
</feature>
<keyword evidence="2" id="KW-1133">Transmembrane helix</keyword>
<keyword evidence="2" id="KW-0812">Transmembrane</keyword>
<dbReference type="InParanoid" id="A0A6P6YHJ0"/>
<feature type="region of interest" description="Disordered" evidence="1">
    <location>
        <begin position="110"/>
        <end position="134"/>
    </location>
</feature>
<organism evidence="3 4">
    <name type="scientific">Dermatophagoides pteronyssinus</name>
    <name type="common">European house dust mite</name>
    <dbReference type="NCBI Taxonomy" id="6956"/>
    <lineage>
        <taxon>Eukaryota</taxon>
        <taxon>Metazoa</taxon>
        <taxon>Ecdysozoa</taxon>
        <taxon>Arthropoda</taxon>
        <taxon>Chelicerata</taxon>
        <taxon>Arachnida</taxon>
        <taxon>Acari</taxon>
        <taxon>Acariformes</taxon>
        <taxon>Sarcoptiformes</taxon>
        <taxon>Astigmata</taxon>
        <taxon>Psoroptidia</taxon>
        <taxon>Analgoidea</taxon>
        <taxon>Pyroglyphidae</taxon>
        <taxon>Dermatophagoidinae</taxon>
        <taxon>Dermatophagoides</taxon>
    </lineage>
</organism>
<sequence>MAIMILQESINQTIRSFHSTISPTTLFSSTSSPVSSSSTMIATELHHPQGHLILNVNSETTTGLVLDFSEWANTFTLGCLIFLFCLIVFIFSLLFILSFRRTETDIESKNVSTTTGMGNTTNTTIGLGNSRKRQPTFTIMPDDKNIMEKFIRTESQDNISNNGTTPCAITSLEDDRRQADEVEKEREITLFITTARFAHSEHHNRYYRSTKYADESIREDINFQSLNLTTMTTNHHSSLKRPLKELKKSSNELRKHQAMTTIYNIDLNEPESIVGNNEKYHNSYSEVIEELKNRFEILSTAA</sequence>
<evidence type="ECO:0000256" key="1">
    <source>
        <dbReference type="SAM" id="MobiDB-lite"/>
    </source>
</evidence>
<accession>A0A6P6YHJ0</accession>
<dbReference type="RefSeq" id="XP_027204988.1">
    <property type="nucleotide sequence ID" value="XM_027349187.1"/>
</dbReference>
<evidence type="ECO:0000313" key="4">
    <source>
        <dbReference type="RefSeq" id="XP_027204988.1"/>
    </source>
</evidence>
<feature type="compositionally biased region" description="Low complexity" evidence="1">
    <location>
        <begin position="110"/>
        <end position="129"/>
    </location>
</feature>
<protein>
    <submittedName>
        <fullName evidence="4">Uncharacterized protein LOC113798624</fullName>
    </submittedName>
</protein>
<proteinExistence type="predicted"/>
<keyword evidence="2" id="KW-0472">Membrane</keyword>
<reference evidence="4" key="1">
    <citation type="submission" date="2025-08" db="UniProtKB">
        <authorList>
            <consortium name="RefSeq"/>
        </authorList>
    </citation>
    <scope>IDENTIFICATION</scope>
    <source>
        <strain evidence="4">Airmid</strain>
    </source>
</reference>
<keyword evidence="3" id="KW-1185">Reference proteome</keyword>
<dbReference type="AlphaFoldDB" id="A0A6P6YHJ0"/>
<evidence type="ECO:0000313" key="3">
    <source>
        <dbReference type="Proteomes" id="UP000515146"/>
    </source>
</evidence>
<name>A0A6P6YHJ0_DERPT</name>
<evidence type="ECO:0000256" key="2">
    <source>
        <dbReference type="SAM" id="Phobius"/>
    </source>
</evidence>